<name>A0A1Y6CBE7_9PROT</name>
<dbReference type="PROSITE" id="PS50005">
    <property type="entry name" value="TPR"/>
    <property type="match status" value="2"/>
</dbReference>
<dbReference type="InterPro" id="IPR011990">
    <property type="entry name" value="TPR-like_helical_dom_sf"/>
</dbReference>
<dbReference type="Proteomes" id="UP000192917">
    <property type="component" value="Unassembled WGS sequence"/>
</dbReference>
<proteinExistence type="predicted"/>
<evidence type="ECO:0000256" key="1">
    <source>
        <dbReference type="PROSITE-ProRule" id="PRU00339"/>
    </source>
</evidence>
<dbReference type="Pfam" id="PF06325">
    <property type="entry name" value="PrmA"/>
    <property type="match status" value="1"/>
</dbReference>
<dbReference type="InterPro" id="IPR019734">
    <property type="entry name" value="TPR_rpt"/>
</dbReference>
<keyword evidence="1" id="KW-0802">TPR repeat</keyword>
<gene>
    <name evidence="2" type="ORF">SAMN05428998_115116</name>
</gene>
<sequence>MDFSQRVQQAAAKHQAGRLDEAAADYRAILALQPGQPDALHLLGLVAQAKGQVGQAIDLIGKAVEAAPGQALYRNNLGAILLGQGRAAEALAQFRRVLELNPDYAEAWVNLGEAQLATGDPAAAQGSLREGLRRNPSLAAGHAGLARACAALGRGDEGFRAAARAISLQPLVPGFEAIADEFAERRRYSWHFQMMNDAARNAAFRAAIERSVRPGMTVLEIGTGSGLLAMMAARAGAARVVTCERRPEIAAVARRIVEANGLADRVTVVEAASTALQLGQALAAPADLLIAEIYDSHLLAEDALLSLADAKARLLKPGAPILPGRILLRGRPIESEELAGYGRVGTVEGFDLSPFDALANARFLAADAREAPWRALGAPLPLLDFELSRFLSLTGSERIDWTPTASGRLDGFLLWFELDLGEGLVVSNGPESDSRSWAQGLQLLPRPPYVEAGRPAALQVEWLRRFVFLDPLDEPPAG</sequence>
<dbReference type="Pfam" id="PF14559">
    <property type="entry name" value="TPR_19"/>
    <property type="match status" value="2"/>
</dbReference>
<dbReference type="PROSITE" id="PS51678">
    <property type="entry name" value="SAM_MT_PRMT"/>
    <property type="match status" value="1"/>
</dbReference>
<evidence type="ECO:0000313" key="3">
    <source>
        <dbReference type="Proteomes" id="UP000192917"/>
    </source>
</evidence>
<dbReference type="GO" id="GO:0016274">
    <property type="term" value="F:protein-arginine N-methyltransferase activity"/>
    <property type="evidence" value="ECO:0007669"/>
    <property type="project" value="InterPro"/>
</dbReference>
<evidence type="ECO:0000313" key="2">
    <source>
        <dbReference type="EMBL" id="SMF44184.1"/>
    </source>
</evidence>
<keyword evidence="3" id="KW-1185">Reference proteome</keyword>
<feature type="repeat" description="TPR" evidence="1">
    <location>
        <begin position="71"/>
        <end position="104"/>
    </location>
</feature>
<dbReference type="Gene3D" id="2.70.160.11">
    <property type="entry name" value="Hnrnp arginine n-methyltransferase1"/>
    <property type="match status" value="1"/>
</dbReference>
<protein>
    <submittedName>
        <fullName evidence="2">Tetratricopeptide repeat-containing protein</fullName>
    </submittedName>
</protein>
<dbReference type="PANTHER" id="PTHR11006:SF4">
    <property type="entry name" value="PROTEIN ARGININE N-METHYLTRANSFERASE 7"/>
    <property type="match status" value="1"/>
</dbReference>
<dbReference type="GO" id="GO:0042054">
    <property type="term" value="F:histone methyltransferase activity"/>
    <property type="evidence" value="ECO:0007669"/>
    <property type="project" value="TreeGrafter"/>
</dbReference>
<dbReference type="CDD" id="cd02440">
    <property type="entry name" value="AdoMet_MTases"/>
    <property type="match status" value="1"/>
</dbReference>
<organism evidence="2 3">
    <name type="scientific">Tistlia consotensis USBA 355</name>
    <dbReference type="NCBI Taxonomy" id="560819"/>
    <lineage>
        <taxon>Bacteria</taxon>
        <taxon>Pseudomonadati</taxon>
        <taxon>Pseudomonadota</taxon>
        <taxon>Alphaproteobacteria</taxon>
        <taxon>Rhodospirillales</taxon>
        <taxon>Rhodovibrionaceae</taxon>
        <taxon>Tistlia</taxon>
    </lineage>
</organism>
<dbReference type="EMBL" id="FWZX01000015">
    <property type="protein sequence ID" value="SMF44184.1"/>
    <property type="molecule type" value="Genomic_DNA"/>
</dbReference>
<dbReference type="InterPro" id="IPR025799">
    <property type="entry name" value="Arg_MeTrfase"/>
</dbReference>
<dbReference type="Gene3D" id="1.25.40.10">
    <property type="entry name" value="Tetratricopeptide repeat domain"/>
    <property type="match status" value="2"/>
</dbReference>
<dbReference type="SUPFAM" id="SSF48452">
    <property type="entry name" value="TPR-like"/>
    <property type="match status" value="1"/>
</dbReference>
<dbReference type="InterPro" id="IPR029063">
    <property type="entry name" value="SAM-dependent_MTases_sf"/>
</dbReference>
<dbReference type="SMART" id="SM00028">
    <property type="entry name" value="TPR"/>
    <property type="match status" value="5"/>
</dbReference>
<dbReference type="STRING" id="560819.SAMN05428998_115116"/>
<feature type="repeat" description="TPR" evidence="1">
    <location>
        <begin position="105"/>
        <end position="138"/>
    </location>
</feature>
<reference evidence="2 3" key="1">
    <citation type="submission" date="2017-04" db="EMBL/GenBank/DDBJ databases">
        <authorList>
            <person name="Afonso C.L."/>
            <person name="Miller P.J."/>
            <person name="Scott M.A."/>
            <person name="Spackman E."/>
            <person name="Goraichik I."/>
            <person name="Dimitrov K.M."/>
            <person name="Suarez D.L."/>
            <person name="Swayne D.E."/>
        </authorList>
    </citation>
    <scope>NUCLEOTIDE SEQUENCE [LARGE SCALE GENOMIC DNA]</scope>
    <source>
        <strain evidence="2 3">USBA 355</strain>
    </source>
</reference>
<dbReference type="PANTHER" id="PTHR11006">
    <property type="entry name" value="PROTEIN ARGININE N-METHYLTRANSFERASE"/>
    <property type="match status" value="1"/>
</dbReference>
<dbReference type="Gene3D" id="3.40.50.150">
    <property type="entry name" value="Vaccinia Virus protein VP39"/>
    <property type="match status" value="1"/>
</dbReference>
<dbReference type="SUPFAM" id="SSF53335">
    <property type="entry name" value="S-adenosyl-L-methionine-dependent methyltransferases"/>
    <property type="match status" value="1"/>
</dbReference>
<dbReference type="AlphaFoldDB" id="A0A1Y6CBE7"/>
<dbReference type="RefSeq" id="WP_085124074.1">
    <property type="nucleotide sequence ID" value="NZ_FWZX01000015.1"/>
</dbReference>
<accession>A0A1Y6CBE7</accession>